<organism evidence="2 3">
    <name type="scientific">Lentinus tigrinus ALCF2SS1-6</name>
    <dbReference type="NCBI Taxonomy" id="1328759"/>
    <lineage>
        <taxon>Eukaryota</taxon>
        <taxon>Fungi</taxon>
        <taxon>Dikarya</taxon>
        <taxon>Basidiomycota</taxon>
        <taxon>Agaricomycotina</taxon>
        <taxon>Agaricomycetes</taxon>
        <taxon>Polyporales</taxon>
        <taxon>Polyporaceae</taxon>
        <taxon>Lentinus</taxon>
    </lineage>
</organism>
<proteinExistence type="predicted"/>
<gene>
    <name evidence="2" type="ORF">L227DRAFT_656813</name>
</gene>
<protein>
    <submittedName>
        <fullName evidence="2">Uncharacterized protein</fullName>
    </submittedName>
</protein>
<evidence type="ECO:0000313" key="2">
    <source>
        <dbReference type="EMBL" id="RPD55585.1"/>
    </source>
</evidence>
<feature type="compositionally biased region" description="Acidic residues" evidence="1">
    <location>
        <begin position="49"/>
        <end position="64"/>
    </location>
</feature>
<sequence length="553" mass="61676">MAHSLLRDDTLATKFWEKAWGNSWPHRTSGKVSVAKNLPDEDVPMSIDPDADDEDDSGDPDDDLSTTPTEWEYTCLHEMQSVVKACDGDLRSAEDVLVIRSEYEWLRETMETGYLQGDQSIVVTGQPGIGKTVFLLYLLLHRLEHKLPTAIHLLRSIVVFNQEGATMWDVSAKIIIPEDYWALEDSNDTVIKPCESFRLSAARLVVTSSPKPDRWHGWLTQANGSSVVSELPRPLEIMAILKEFQLLKLDTDEAMRATEEAYHLINKWGPCTRKIIAIMRKYPDNHSSKEDQFEGLAKDAAIAVCAHPSALRSHGTVVAPHSTGSSILFLSPYRPRDPVTRRVTSSSLSIPYIPTPFLTRIFNSERVQQTNDKALELFNSLSTHAFTRSSSAWHFERCMHAYLCGNSQPLSIFFAQHSSTMTPSQQLLVGTASALARCSMYPAFYWLPSASNFPGIDGVLADSANVYAVQATISDDHRSPADGLRKLWTKFDRKIRQARAWHVVFVAPSEDLARGLAARCTGEMGDLTLGRSKVPVKIWGCVLSQVVTGDIRA</sequence>
<dbReference type="Proteomes" id="UP000313359">
    <property type="component" value="Unassembled WGS sequence"/>
</dbReference>
<reference evidence="2" key="1">
    <citation type="journal article" date="2018" name="Genome Biol. Evol.">
        <title>Genomics and development of Lentinus tigrinus, a white-rot wood-decaying mushroom with dimorphic fruiting bodies.</title>
        <authorList>
            <person name="Wu B."/>
            <person name="Xu Z."/>
            <person name="Knudson A."/>
            <person name="Carlson A."/>
            <person name="Chen N."/>
            <person name="Kovaka S."/>
            <person name="LaButti K."/>
            <person name="Lipzen A."/>
            <person name="Pennachio C."/>
            <person name="Riley R."/>
            <person name="Schakwitz W."/>
            <person name="Umezawa K."/>
            <person name="Ohm R.A."/>
            <person name="Grigoriev I.V."/>
            <person name="Nagy L.G."/>
            <person name="Gibbons J."/>
            <person name="Hibbett D."/>
        </authorList>
    </citation>
    <scope>NUCLEOTIDE SEQUENCE [LARGE SCALE GENOMIC DNA]</scope>
    <source>
        <strain evidence="2">ALCF2SS1-6</strain>
    </source>
</reference>
<dbReference type="SUPFAM" id="SSF52540">
    <property type="entry name" value="P-loop containing nucleoside triphosphate hydrolases"/>
    <property type="match status" value="1"/>
</dbReference>
<evidence type="ECO:0000313" key="3">
    <source>
        <dbReference type="Proteomes" id="UP000313359"/>
    </source>
</evidence>
<keyword evidence="3" id="KW-1185">Reference proteome</keyword>
<feature type="region of interest" description="Disordered" evidence="1">
    <location>
        <begin position="26"/>
        <end position="68"/>
    </location>
</feature>
<dbReference type="InterPro" id="IPR027417">
    <property type="entry name" value="P-loop_NTPase"/>
</dbReference>
<accession>A0A5C2RX07</accession>
<name>A0A5C2RX07_9APHY</name>
<evidence type="ECO:0000256" key="1">
    <source>
        <dbReference type="SAM" id="MobiDB-lite"/>
    </source>
</evidence>
<dbReference type="OrthoDB" id="19861at2759"/>
<dbReference type="AlphaFoldDB" id="A0A5C2RX07"/>
<dbReference type="EMBL" id="ML122294">
    <property type="protein sequence ID" value="RPD55585.1"/>
    <property type="molecule type" value="Genomic_DNA"/>
</dbReference>